<dbReference type="AlphaFoldDB" id="A0A840WZM0"/>
<protein>
    <submittedName>
        <fullName evidence="3">Anti-sigma regulatory factor (Ser/Thr protein kinase)</fullName>
    </submittedName>
</protein>
<name>A0A840WZM0_9ACTN</name>
<keyword evidence="1" id="KW-0808">Transferase</keyword>
<evidence type="ECO:0000259" key="2">
    <source>
        <dbReference type="Pfam" id="PF13581"/>
    </source>
</evidence>
<reference evidence="3 4" key="1">
    <citation type="submission" date="2020-08" db="EMBL/GenBank/DDBJ databases">
        <title>Sequencing the genomes of 1000 actinobacteria strains.</title>
        <authorList>
            <person name="Klenk H.-P."/>
        </authorList>
    </citation>
    <scope>NUCLEOTIDE SEQUENCE [LARGE SCALE GENOMIC DNA]</scope>
    <source>
        <strain evidence="3 4">DSM 44598</strain>
    </source>
</reference>
<keyword evidence="1" id="KW-0418">Kinase</keyword>
<evidence type="ECO:0000313" key="4">
    <source>
        <dbReference type="Proteomes" id="UP000579647"/>
    </source>
</evidence>
<accession>A0A840WZM0</accession>
<proteinExistence type="predicted"/>
<comment type="caution">
    <text evidence="3">The sequence shown here is derived from an EMBL/GenBank/DDBJ whole genome shotgun (WGS) entry which is preliminary data.</text>
</comment>
<feature type="domain" description="Histidine kinase/HSP90-like ATPase" evidence="2">
    <location>
        <begin position="25"/>
        <end position="130"/>
    </location>
</feature>
<dbReference type="Gene3D" id="3.30.565.10">
    <property type="entry name" value="Histidine kinase-like ATPase, C-terminal domain"/>
    <property type="match status" value="1"/>
</dbReference>
<dbReference type="RefSeq" id="WP_184370870.1">
    <property type="nucleotide sequence ID" value="NZ_BAAAKM010000037.1"/>
</dbReference>
<dbReference type="CDD" id="cd16936">
    <property type="entry name" value="HATPase_RsbW-like"/>
    <property type="match status" value="1"/>
</dbReference>
<organism evidence="3 4">
    <name type="scientific">Nocardiopsis metallicus</name>
    <dbReference type="NCBI Taxonomy" id="179819"/>
    <lineage>
        <taxon>Bacteria</taxon>
        <taxon>Bacillati</taxon>
        <taxon>Actinomycetota</taxon>
        <taxon>Actinomycetes</taxon>
        <taxon>Streptosporangiales</taxon>
        <taxon>Nocardiopsidaceae</taxon>
        <taxon>Nocardiopsis</taxon>
    </lineage>
</organism>
<dbReference type="PANTHER" id="PTHR35526">
    <property type="entry name" value="ANTI-SIGMA-F FACTOR RSBW-RELATED"/>
    <property type="match status" value="1"/>
</dbReference>
<dbReference type="InterPro" id="IPR003594">
    <property type="entry name" value="HATPase_dom"/>
</dbReference>
<dbReference type="InterPro" id="IPR050267">
    <property type="entry name" value="Anti-sigma-factor_SerPK"/>
</dbReference>
<dbReference type="InterPro" id="IPR036890">
    <property type="entry name" value="HATPase_C_sf"/>
</dbReference>
<evidence type="ECO:0000313" key="3">
    <source>
        <dbReference type="EMBL" id="MBB5495658.1"/>
    </source>
</evidence>
<keyword evidence="1" id="KW-0723">Serine/threonine-protein kinase</keyword>
<dbReference type="Proteomes" id="UP000579647">
    <property type="component" value="Unassembled WGS sequence"/>
</dbReference>
<gene>
    <name evidence="3" type="ORF">HNR07_006795</name>
</gene>
<dbReference type="EMBL" id="JACHDO010000001">
    <property type="protein sequence ID" value="MBB5495658.1"/>
    <property type="molecule type" value="Genomic_DNA"/>
</dbReference>
<sequence>MVNRTVSPASRSLRPPLRRCSFRFSGQPTSVGEARDWLGRRLNMAAVPEQNRETALLLLSELATNQVLHTPRADQSTGDYFVRAFFFHGWLRVEVRDVERNSPEIPMVSLDLNAEHGRGLLLINALASRWGRFESGRGPGMFFELRWDR</sequence>
<dbReference type="PANTHER" id="PTHR35526:SF3">
    <property type="entry name" value="ANTI-SIGMA-F FACTOR RSBW"/>
    <property type="match status" value="1"/>
</dbReference>
<dbReference type="GO" id="GO:0004674">
    <property type="term" value="F:protein serine/threonine kinase activity"/>
    <property type="evidence" value="ECO:0007669"/>
    <property type="project" value="UniProtKB-KW"/>
</dbReference>
<keyword evidence="4" id="KW-1185">Reference proteome</keyword>
<evidence type="ECO:0000256" key="1">
    <source>
        <dbReference type="ARBA" id="ARBA00022527"/>
    </source>
</evidence>
<dbReference type="Pfam" id="PF13581">
    <property type="entry name" value="HATPase_c_2"/>
    <property type="match status" value="1"/>
</dbReference>